<name>A0ABY5P2F8_9LACT</name>
<gene>
    <name evidence="3" type="ORF">NRE15_07665</name>
</gene>
<dbReference type="EMBL" id="CP102453">
    <property type="protein sequence ID" value="UUX32800.1"/>
    <property type="molecule type" value="Genomic_DNA"/>
</dbReference>
<keyword evidence="4" id="KW-1185">Reference proteome</keyword>
<sequence>MPVQDRITLVVPCYNEEETVSIFTEAIMEVQDQLPEAFLEIIFINDGSKDKTLANIKTLQAQYPDRVYYLSFSRNFGKEAGLMAGLEYAQGDYVAIMDVDLQDPPAMLIEMYHKIKHEPYDVVATRRVNRDGEPPVRSFFARMYYRLNNSISDVKLEEGARDYRLMTRQVVDAVLSLPESNRFSKGIFSWVGFDVAYLEYENVERSAGNTSWSFTQLFNYAIEGLISFSDAPLTIASYVGLFTFLFAVIYGIYIIVKTLIFGDSTPGWPSLAVLVVGMGGLQLLSLGIVGKYIAKIFNETKHRPLYIIKESKLPDSNPQAK</sequence>
<dbReference type="PANTHER" id="PTHR48090:SF8">
    <property type="entry name" value="GLYCOSYLTRANSFERASE CSBB-RELATED"/>
    <property type="match status" value="1"/>
</dbReference>
<keyword evidence="1" id="KW-0812">Transmembrane</keyword>
<dbReference type="Proteomes" id="UP001315967">
    <property type="component" value="Chromosome"/>
</dbReference>
<evidence type="ECO:0000256" key="1">
    <source>
        <dbReference type="SAM" id="Phobius"/>
    </source>
</evidence>
<dbReference type="SUPFAM" id="SSF53448">
    <property type="entry name" value="Nucleotide-diphospho-sugar transferases"/>
    <property type="match status" value="1"/>
</dbReference>
<keyword evidence="1" id="KW-0472">Membrane</keyword>
<organism evidence="3 4">
    <name type="scientific">Fundicoccus culcitae</name>
    <dbReference type="NCBI Taxonomy" id="2969821"/>
    <lineage>
        <taxon>Bacteria</taxon>
        <taxon>Bacillati</taxon>
        <taxon>Bacillota</taxon>
        <taxon>Bacilli</taxon>
        <taxon>Lactobacillales</taxon>
        <taxon>Aerococcaceae</taxon>
        <taxon>Fundicoccus</taxon>
    </lineage>
</organism>
<dbReference type="InterPro" id="IPR050256">
    <property type="entry name" value="Glycosyltransferase_2"/>
</dbReference>
<keyword evidence="1" id="KW-1133">Transmembrane helix</keyword>
<accession>A0ABY5P2F8</accession>
<dbReference type="Pfam" id="PF00535">
    <property type="entry name" value="Glycos_transf_2"/>
    <property type="match status" value="1"/>
</dbReference>
<feature type="transmembrane region" description="Helical" evidence="1">
    <location>
        <begin position="268"/>
        <end position="294"/>
    </location>
</feature>
<reference evidence="3 4" key="1">
    <citation type="submission" date="2022-08" db="EMBL/GenBank/DDBJ databases">
        <title>Aerococcaceae sp. nov isolated from spoiled eye mask.</title>
        <authorList>
            <person name="Zhou G."/>
            <person name="Xie X.-B."/>
            <person name="Shi Q.-S."/>
            <person name="Wang Y.-S."/>
            <person name="Wen X."/>
            <person name="Peng H."/>
            <person name="Yang X.-J."/>
            <person name="Tao H.-B."/>
            <person name="Huang X.-M."/>
        </authorList>
    </citation>
    <scope>NUCLEOTIDE SEQUENCE [LARGE SCALE GENOMIC DNA]</scope>
    <source>
        <strain evidence="4">DM20194951</strain>
    </source>
</reference>
<dbReference type="Gene3D" id="3.90.550.10">
    <property type="entry name" value="Spore Coat Polysaccharide Biosynthesis Protein SpsA, Chain A"/>
    <property type="match status" value="1"/>
</dbReference>
<feature type="transmembrane region" description="Helical" evidence="1">
    <location>
        <begin position="235"/>
        <end position="256"/>
    </location>
</feature>
<protein>
    <submittedName>
        <fullName evidence="3">Glycosyltransferase family 2 protein</fullName>
    </submittedName>
</protein>
<evidence type="ECO:0000259" key="2">
    <source>
        <dbReference type="Pfam" id="PF00535"/>
    </source>
</evidence>
<dbReference type="CDD" id="cd04187">
    <property type="entry name" value="DPM1_like_bac"/>
    <property type="match status" value="1"/>
</dbReference>
<proteinExistence type="predicted"/>
<evidence type="ECO:0000313" key="3">
    <source>
        <dbReference type="EMBL" id="UUX32800.1"/>
    </source>
</evidence>
<dbReference type="InterPro" id="IPR001173">
    <property type="entry name" value="Glyco_trans_2-like"/>
</dbReference>
<dbReference type="InterPro" id="IPR029044">
    <property type="entry name" value="Nucleotide-diphossugar_trans"/>
</dbReference>
<evidence type="ECO:0000313" key="4">
    <source>
        <dbReference type="Proteomes" id="UP001315967"/>
    </source>
</evidence>
<feature type="domain" description="Glycosyltransferase 2-like" evidence="2">
    <location>
        <begin position="9"/>
        <end position="172"/>
    </location>
</feature>
<dbReference type="PANTHER" id="PTHR48090">
    <property type="entry name" value="UNDECAPRENYL-PHOSPHATE 4-DEOXY-4-FORMAMIDO-L-ARABINOSE TRANSFERASE-RELATED"/>
    <property type="match status" value="1"/>
</dbReference>